<organism evidence="2 3">
    <name type="scientific">Rhodopirellula sallentina SM41</name>
    <dbReference type="NCBI Taxonomy" id="1263870"/>
    <lineage>
        <taxon>Bacteria</taxon>
        <taxon>Pseudomonadati</taxon>
        <taxon>Planctomycetota</taxon>
        <taxon>Planctomycetia</taxon>
        <taxon>Pirellulales</taxon>
        <taxon>Pirellulaceae</taxon>
        <taxon>Rhodopirellula</taxon>
    </lineage>
</organism>
<feature type="transmembrane region" description="Helical" evidence="1">
    <location>
        <begin position="25"/>
        <end position="49"/>
    </location>
</feature>
<sequence length="515" mass="56752">MNAVATVAPARLQMMWHLLWKDLRLLRSLALAAVVGPVLVAVLLCINHWMWSADSPEVDGAFGMLCFLPGLVVIGAAPTLVGTENEDRTMDWMRRLPVSWVDIVVSKIVAALLLLMLAVLWVVLVFACCSLFLDLELSGRGSGETTVGQFILGGAFFVYVYLVVLTCGFFTAFLIRNSLASAVAIIPAVVFWLVLLGLYSQRFLLEFRAGSGVDLQLIIWGHAFYYLLPLVVHACLIGSVFYLAKRRLTGPSDESWRLPFQSTDVRRVEVQLSYTGTPSVGRALLWQHFQQTRWLLMSVALVVGASLLFASGMNRFGDMHGVVSILLLGWLQLILGVSVFHGDMRQPRRYFFADRGVAPWLVWSTRMLGPVAVSALISVTWVFGSLILGFQWGYLDDWGAPLLVGYALCFLIGASTGQWVRRGTMAYYAAPAVAYFAGVLAAVAAVPMPELFETVGMLCFALAVAIASLVASTWHLCQLTMRGRERWALWGPAWGWISVPIVLIALVSISLRLLL</sequence>
<feature type="transmembrane region" description="Helical" evidence="1">
    <location>
        <begin position="454"/>
        <end position="477"/>
    </location>
</feature>
<name>M5U998_9BACT</name>
<feature type="transmembrane region" description="Helical" evidence="1">
    <location>
        <begin position="398"/>
        <end position="414"/>
    </location>
</feature>
<feature type="transmembrane region" description="Helical" evidence="1">
    <location>
        <begin position="294"/>
        <end position="313"/>
    </location>
</feature>
<dbReference type="AlphaFoldDB" id="M5U998"/>
<feature type="transmembrane region" description="Helical" evidence="1">
    <location>
        <begin position="426"/>
        <end position="448"/>
    </location>
</feature>
<dbReference type="PATRIC" id="fig|1263870.3.peg.574"/>
<gene>
    <name evidence="2" type="ORF">RSSM_00524</name>
</gene>
<keyword evidence="1" id="KW-0812">Transmembrane</keyword>
<dbReference type="OrthoDB" id="222190at2"/>
<evidence type="ECO:0000256" key="1">
    <source>
        <dbReference type="SAM" id="Phobius"/>
    </source>
</evidence>
<dbReference type="Proteomes" id="UP000011885">
    <property type="component" value="Unassembled WGS sequence"/>
</dbReference>
<dbReference type="EMBL" id="ANOH01000048">
    <property type="protein sequence ID" value="EMI58005.1"/>
    <property type="molecule type" value="Genomic_DNA"/>
</dbReference>
<feature type="transmembrane region" description="Helical" evidence="1">
    <location>
        <begin position="104"/>
        <end position="133"/>
    </location>
</feature>
<keyword evidence="3" id="KW-1185">Reference proteome</keyword>
<reference evidence="2 3" key="1">
    <citation type="journal article" date="2013" name="Mar. Genomics">
        <title>Expression of sulfatases in Rhodopirellula baltica and the diversity of sulfatases in the genus Rhodopirellula.</title>
        <authorList>
            <person name="Wegner C.E."/>
            <person name="Richter-Heitmann T."/>
            <person name="Klindworth A."/>
            <person name="Klockow C."/>
            <person name="Richter M."/>
            <person name="Achstetter T."/>
            <person name="Glockner F.O."/>
            <person name="Harder J."/>
        </authorList>
    </citation>
    <scope>NUCLEOTIDE SEQUENCE [LARGE SCALE GENOMIC DNA]</scope>
    <source>
        <strain evidence="2 3">SM41</strain>
    </source>
</reference>
<evidence type="ECO:0000313" key="2">
    <source>
        <dbReference type="EMBL" id="EMI58005.1"/>
    </source>
</evidence>
<proteinExistence type="predicted"/>
<feature type="transmembrane region" description="Helical" evidence="1">
    <location>
        <begin position="371"/>
        <end position="392"/>
    </location>
</feature>
<feature type="transmembrane region" description="Helical" evidence="1">
    <location>
        <begin position="153"/>
        <end position="175"/>
    </location>
</feature>
<keyword evidence="1" id="KW-0472">Membrane</keyword>
<protein>
    <submittedName>
        <fullName evidence="2">Signal peptide protein</fullName>
    </submittedName>
</protein>
<comment type="caution">
    <text evidence="2">The sequence shown here is derived from an EMBL/GenBank/DDBJ whole genome shotgun (WGS) entry which is preliminary data.</text>
</comment>
<feature type="transmembrane region" description="Helical" evidence="1">
    <location>
        <begin position="489"/>
        <end position="511"/>
    </location>
</feature>
<feature type="transmembrane region" description="Helical" evidence="1">
    <location>
        <begin position="319"/>
        <end position="340"/>
    </location>
</feature>
<keyword evidence="1" id="KW-1133">Transmembrane helix</keyword>
<dbReference type="RefSeq" id="WP_008674088.1">
    <property type="nucleotide sequence ID" value="NZ_ANOH01000048.1"/>
</dbReference>
<accession>M5U998</accession>
<feature type="transmembrane region" description="Helical" evidence="1">
    <location>
        <begin position="182"/>
        <end position="204"/>
    </location>
</feature>
<feature type="transmembrane region" description="Helical" evidence="1">
    <location>
        <begin position="224"/>
        <end position="244"/>
    </location>
</feature>
<evidence type="ECO:0000313" key="3">
    <source>
        <dbReference type="Proteomes" id="UP000011885"/>
    </source>
</evidence>
<feature type="transmembrane region" description="Helical" evidence="1">
    <location>
        <begin position="61"/>
        <end position="83"/>
    </location>
</feature>
<dbReference type="Pfam" id="PF12730">
    <property type="entry name" value="ABC2_membrane_4"/>
    <property type="match status" value="1"/>
</dbReference>